<evidence type="ECO:0000256" key="5">
    <source>
        <dbReference type="ARBA" id="ARBA00017322"/>
    </source>
</evidence>
<keyword evidence="8" id="KW-0597">Phosphoprotein</keyword>
<keyword evidence="7" id="KW-0963">Cytoplasm</keyword>
<dbReference type="EMBL" id="DF967972">
    <property type="protein sequence ID" value="GAP14631.1"/>
    <property type="molecule type" value="Genomic_DNA"/>
</dbReference>
<evidence type="ECO:0000259" key="20">
    <source>
        <dbReference type="PROSITE" id="PS50109"/>
    </source>
</evidence>
<dbReference type="Pfam" id="PF07730">
    <property type="entry name" value="HisKA_3"/>
    <property type="match status" value="1"/>
</dbReference>
<evidence type="ECO:0000256" key="12">
    <source>
        <dbReference type="ARBA" id="ARBA00022777"/>
    </source>
</evidence>
<comment type="cofactor">
    <cofactor evidence="2">
        <name>[4Fe-4S] cluster</name>
        <dbReference type="ChEBI" id="CHEBI:49883"/>
    </cofactor>
</comment>
<dbReference type="InterPro" id="IPR036890">
    <property type="entry name" value="HATPase_C_sf"/>
</dbReference>
<evidence type="ECO:0000313" key="21">
    <source>
        <dbReference type="EMBL" id="GAP14631.1"/>
    </source>
</evidence>
<keyword evidence="19" id="KW-0175">Coiled coil</keyword>
<dbReference type="PANTHER" id="PTHR24421">
    <property type="entry name" value="NITRATE/NITRITE SENSOR PROTEIN NARX-RELATED"/>
    <property type="match status" value="1"/>
</dbReference>
<comment type="catalytic activity">
    <reaction evidence="1">
        <text>ATP + protein L-histidine = ADP + protein N-phospho-L-histidine.</text>
        <dbReference type="EC" id="2.7.13.3"/>
    </reaction>
</comment>
<dbReference type="InterPro" id="IPR050482">
    <property type="entry name" value="Sensor_HK_TwoCompSys"/>
</dbReference>
<evidence type="ECO:0000256" key="13">
    <source>
        <dbReference type="ARBA" id="ARBA00022840"/>
    </source>
</evidence>
<keyword evidence="12 21" id="KW-0418">Kinase</keyword>
<dbReference type="PANTHER" id="PTHR24421:SF10">
    <property type="entry name" value="NITRATE_NITRITE SENSOR PROTEIN NARQ"/>
    <property type="match status" value="1"/>
</dbReference>
<dbReference type="GO" id="GO:0005524">
    <property type="term" value="F:ATP binding"/>
    <property type="evidence" value="ECO:0007669"/>
    <property type="project" value="UniProtKB-KW"/>
</dbReference>
<dbReference type="GO" id="GO:0051539">
    <property type="term" value="F:4 iron, 4 sulfur cluster binding"/>
    <property type="evidence" value="ECO:0007669"/>
    <property type="project" value="UniProtKB-KW"/>
</dbReference>
<dbReference type="AlphaFoldDB" id="A0A0S7BAP3"/>
<evidence type="ECO:0000256" key="18">
    <source>
        <dbReference type="ARBA" id="ARBA00030800"/>
    </source>
</evidence>
<gene>
    <name evidence="21" type="ORF">LARV_02404</name>
</gene>
<dbReference type="PROSITE" id="PS50109">
    <property type="entry name" value="HIS_KIN"/>
    <property type="match status" value="1"/>
</dbReference>
<evidence type="ECO:0000256" key="4">
    <source>
        <dbReference type="ARBA" id="ARBA00012438"/>
    </source>
</evidence>
<evidence type="ECO:0000256" key="2">
    <source>
        <dbReference type="ARBA" id="ARBA00001966"/>
    </source>
</evidence>
<evidence type="ECO:0000256" key="3">
    <source>
        <dbReference type="ARBA" id="ARBA00004496"/>
    </source>
</evidence>
<dbReference type="Proteomes" id="UP000055060">
    <property type="component" value="Unassembled WGS sequence"/>
</dbReference>
<keyword evidence="16" id="KW-0411">Iron-sulfur</keyword>
<keyword evidence="6" id="KW-0004">4Fe-4S</keyword>
<dbReference type="GO" id="GO:0046983">
    <property type="term" value="F:protein dimerization activity"/>
    <property type="evidence" value="ECO:0007669"/>
    <property type="project" value="InterPro"/>
</dbReference>
<dbReference type="SMART" id="SM00387">
    <property type="entry name" value="HATPase_c"/>
    <property type="match status" value="1"/>
</dbReference>
<feature type="coiled-coil region" evidence="19">
    <location>
        <begin position="22"/>
        <end position="113"/>
    </location>
</feature>
<comment type="subcellular location">
    <subcellularLocation>
        <location evidence="3">Cytoplasm</location>
    </subcellularLocation>
</comment>
<dbReference type="Pfam" id="PF02518">
    <property type="entry name" value="HATPase_c"/>
    <property type="match status" value="1"/>
</dbReference>
<reference evidence="21" key="1">
    <citation type="submission" date="2015-07" db="EMBL/GenBank/DDBJ databases">
        <title>Draft Genome Sequences of Anaerolinea thermolimosa IMO-1, Bellilinea caldifistulae GOMI-1, Leptolinea tardivitalis YMTK-2, Levilinea saccharolytica KIBI-1,Longilinea arvoryzae KOME-1, Previously Described as Members of the Anaerolineaceae (Chloroflexi).</title>
        <authorList>
            <person name="Sekiguchi Y."/>
            <person name="Ohashi A."/>
            <person name="Matsuura N."/>
            <person name="Tourlousse M.D."/>
        </authorList>
    </citation>
    <scope>NUCLEOTIDE SEQUENCE [LARGE SCALE GENOMIC DNA]</scope>
    <source>
        <strain evidence="21">KOME-1</strain>
    </source>
</reference>
<evidence type="ECO:0000256" key="19">
    <source>
        <dbReference type="SAM" id="Coils"/>
    </source>
</evidence>
<keyword evidence="15" id="KW-0902">Two-component regulatory system</keyword>
<keyword evidence="11" id="KW-0547">Nucleotide-binding</keyword>
<evidence type="ECO:0000256" key="10">
    <source>
        <dbReference type="ARBA" id="ARBA00022723"/>
    </source>
</evidence>
<evidence type="ECO:0000256" key="11">
    <source>
        <dbReference type="ARBA" id="ARBA00022741"/>
    </source>
</evidence>
<accession>A0A0S7BAP3</accession>
<protein>
    <recommendedName>
        <fullName evidence="5">Oxygen sensor histidine kinase NreB</fullName>
        <ecNumber evidence="4">2.7.13.3</ecNumber>
    </recommendedName>
    <alternativeName>
        <fullName evidence="18">Nitrogen regulation protein B</fullName>
    </alternativeName>
</protein>
<sequence>MVMKQEVDNVWETYQHDISVELDKAQRSLKDLNTTLDQSQGELNRLTQRNAAMSAHLQQVQAQLNSISPADVKNAYSAAMETQQRLLLLRGQIEKLQSDQSNIKRYIEALERADHFLSEDHEPPRRGRNSRRMAMLEMLINAQESERLRLSRQMHDGPAQALSNFIVQAEIASRFFEMDPEKAKEELANLKASAMSTFQKVRLFISELRPMMLDDLGLVPTLKRHVETFKEQQSNIDVVLSVKGGEKRLAPYVEVMLFRAAQELLANVARFNLDNPAKVQVNLQLSLEDTLVRMSVSDNGKGFDPEAMPEGTDMSVKLIRERVEMLGGYLEVDSSVGKGSRISFQIPLETSASEE</sequence>
<dbReference type="STRING" id="360412.LARV_02404"/>
<evidence type="ECO:0000256" key="16">
    <source>
        <dbReference type="ARBA" id="ARBA00023014"/>
    </source>
</evidence>
<dbReference type="CDD" id="cd16917">
    <property type="entry name" value="HATPase_UhpB-NarQ-NarX-like"/>
    <property type="match status" value="1"/>
</dbReference>
<proteinExistence type="predicted"/>
<dbReference type="GO" id="GO:0016020">
    <property type="term" value="C:membrane"/>
    <property type="evidence" value="ECO:0007669"/>
    <property type="project" value="InterPro"/>
</dbReference>
<dbReference type="GO" id="GO:0000155">
    <property type="term" value="F:phosphorelay sensor kinase activity"/>
    <property type="evidence" value="ECO:0007669"/>
    <property type="project" value="InterPro"/>
</dbReference>
<evidence type="ECO:0000256" key="15">
    <source>
        <dbReference type="ARBA" id="ARBA00023012"/>
    </source>
</evidence>
<dbReference type="OrthoDB" id="9781904at2"/>
<evidence type="ECO:0000256" key="6">
    <source>
        <dbReference type="ARBA" id="ARBA00022485"/>
    </source>
</evidence>
<organism evidence="21">
    <name type="scientific">Longilinea arvoryzae</name>
    <dbReference type="NCBI Taxonomy" id="360412"/>
    <lineage>
        <taxon>Bacteria</taxon>
        <taxon>Bacillati</taxon>
        <taxon>Chloroflexota</taxon>
        <taxon>Anaerolineae</taxon>
        <taxon>Anaerolineales</taxon>
        <taxon>Anaerolineaceae</taxon>
        <taxon>Longilinea</taxon>
    </lineage>
</organism>
<dbReference type="InterPro" id="IPR003594">
    <property type="entry name" value="HATPase_dom"/>
</dbReference>
<evidence type="ECO:0000256" key="17">
    <source>
        <dbReference type="ARBA" id="ARBA00024827"/>
    </source>
</evidence>
<dbReference type="PRINTS" id="PR00344">
    <property type="entry name" value="BCTRLSENSOR"/>
</dbReference>
<evidence type="ECO:0000256" key="9">
    <source>
        <dbReference type="ARBA" id="ARBA00022679"/>
    </source>
</evidence>
<dbReference type="GO" id="GO:0005737">
    <property type="term" value="C:cytoplasm"/>
    <property type="evidence" value="ECO:0007669"/>
    <property type="project" value="UniProtKB-SubCell"/>
</dbReference>
<evidence type="ECO:0000256" key="8">
    <source>
        <dbReference type="ARBA" id="ARBA00022553"/>
    </source>
</evidence>
<dbReference type="InterPro" id="IPR005467">
    <property type="entry name" value="His_kinase_dom"/>
</dbReference>
<evidence type="ECO:0000256" key="14">
    <source>
        <dbReference type="ARBA" id="ARBA00023004"/>
    </source>
</evidence>
<dbReference type="SUPFAM" id="SSF55874">
    <property type="entry name" value="ATPase domain of HSP90 chaperone/DNA topoisomerase II/histidine kinase"/>
    <property type="match status" value="1"/>
</dbReference>
<dbReference type="EC" id="2.7.13.3" evidence="4"/>
<evidence type="ECO:0000256" key="1">
    <source>
        <dbReference type="ARBA" id="ARBA00000085"/>
    </source>
</evidence>
<feature type="domain" description="Histidine kinase" evidence="20">
    <location>
        <begin position="157"/>
        <end position="350"/>
    </location>
</feature>
<dbReference type="Gene3D" id="3.30.565.10">
    <property type="entry name" value="Histidine kinase-like ATPase, C-terminal domain"/>
    <property type="match status" value="1"/>
</dbReference>
<comment type="function">
    <text evidence="17">Member of the two-component regulatory system NreB/NreC involved in the control of dissimilatory nitrate/nitrite reduction in response to oxygen. NreB functions as a direct oxygen sensor histidine kinase which is autophosphorylated, in the absence of oxygen, probably at the conserved histidine residue, and transfers its phosphate group probably to a conserved aspartate residue of NreC. NreB/NreC activates the expression of the nitrate (narGHJI) and nitrite (nir) reductase operons, as well as the putative nitrate transporter gene narT.</text>
</comment>
<dbReference type="Gene3D" id="1.20.5.1930">
    <property type="match status" value="1"/>
</dbReference>
<dbReference type="GO" id="GO:0046872">
    <property type="term" value="F:metal ion binding"/>
    <property type="evidence" value="ECO:0007669"/>
    <property type="project" value="UniProtKB-KW"/>
</dbReference>
<keyword evidence="13" id="KW-0067">ATP-binding</keyword>
<evidence type="ECO:0000313" key="22">
    <source>
        <dbReference type="Proteomes" id="UP000055060"/>
    </source>
</evidence>
<dbReference type="RefSeq" id="WP_075073873.1">
    <property type="nucleotide sequence ID" value="NZ_DF967972.1"/>
</dbReference>
<keyword evidence="10" id="KW-0479">Metal-binding</keyword>
<evidence type="ECO:0000256" key="7">
    <source>
        <dbReference type="ARBA" id="ARBA00022490"/>
    </source>
</evidence>
<dbReference type="InterPro" id="IPR004358">
    <property type="entry name" value="Sig_transdc_His_kin-like_C"/>
</dbReference>
<name>A0A0S7BAP3_9CHLR</name>
<dbReference type="InterPro" id="IPR011712">
    <property type="entry name" value="Sig_transdc_His_kin_sub3_dim/P"/>
</dbReference>
<keyword evidence="9" id="KW-0808">Transferase</keyword>
<keyword evidence="22" id="KW-1185">Reference proteome</keyword>
<keyword evidence="14" id="KW-0408">Iron</keyword>